<dbReference type="GO" id="GO:1990834">
    <property type="term" value="P:response to odorant"/>
    <property type="evidence" value="ECO:0007669"/>
    <property type="project" value="TreeGrafter"/>
</dbReference>
<dbReference type="PANTHER" id="PTHR34722">
    <property type="entry name" value="HOMOLOG OF ODR-2 (TWO)-RELATED"/>
    <property type="match status" value="1"/>
</dbReference>
<name>A0A811JYG2_BURXY</name>
<comment type="caution">
    <text evidence="1">The sequence shown here is derived from an EMBL/GenBank/DDBJ whole genome shotgun (WGS) entry which is preliminary data.</text>
</comment>
<accession>A0A811JYG2</accession>
<dbReference type="GO" id="GO:0042048">
    <property type="term" value="P:olfactory behavior"/>
    <property type="evidence" value="ECO:0007669"/>
    <property type="project" value="TreeGrafter"/>
</dbReference>
<dbReference type="GO" id="GO:0043025">
    <property type="term" value="C:neuronal cell body"/>
    <property type="evidence" value="ECO:0007669"/>
    <property type="project" value="TreeGrafter"/>
</dbReference>
<dbReference type="EMBL" id="CAJFDI010000001">
    <property type="protein sequence ID" value="CAD5208136.1"/>
    <property type="molecule type" value="Genomic_DNA"/>
</dbReference>
<dbReference type="InterPro" id="IPR010558">
    <property type="entry name" value="Ly-6-related"/>
</dbReference>
<reference evidence="1" key="1">
    <citation type="submission" date="2020-09" db="EMBL/GenBank/DDBJ databases">
        <authorList>
            <person name="Kikuchi T."/>
        </authorList>
    </citation>
    <scope>NUCLEOTIDE SEQUENCE</scope>
    <source>
        <strain evidence="1">Ka4C1</strain>
    </source>
</reference>
<evidence type="ECO:0000313" key="1">
    <source>
        <dbReference type="EMBL" id="CAD5208136.1"/>
    </source>
</evidence>
<dbReference type="EMBL" id="CAJFCV020000001">
    <property type="protein sequence ID" value="CAG9080363.1"/>
    <property type="molecule type" value="Genomic_DNA"/>
</dbReference>
<sequence>MSAARNCRPCPQMSQAARKCRCWPQMSAARKVAARKKFARKLVARKVVARKCAPAGIVNLDSSNNKGTLWVCYKKMKEESDDFDSFGLDPETVMYRWWVASLTVLLNFVQINGQSVKCFSCASEDMRQDFLNRPRGPQGRVKLPKVFDNMCDWDLWLLREKAVVDCNGVCFKWQQTFNNSGTLTYSTIRGCHPDMFNKPAEIKQGQLSHCRRNNEKVTCLDFSEIAESYCECVGDHCNSGYLATASYFLSSLLILSLFA</sequence>
<dbReference type="PANTHER" id="PTHR34722:SF9">
    <property type="entry name" value="HOMOLOG OF ODR-2 (TWO)"/>
    <property type="match status" value="1"/>
</dbReference>
<proteinExistence type="predicted"/>
<dbReference type="Proteomes" id="UP000582659">
    <property type="component" value="Unassembled WGS sequence"/>
</dbReference>
<evidence type="ECO:0000313" key="2">
    <source>
        <dbReference type="Proteomes" id="UP000659654"/>
    </source>
</evidence>
<keyword evidence="2" id="KW-1185">Reference proteome</keyword>
<dbReference type="OrthoDB" id="5837919at2759"/>
<dbReference type="GO" id="GO:0030424">
    <property type="term" value="C:axon"/>
    <property type="evidence" value="ECO:0007669"/>
    <property type="project" value="TreeGrafter"/>
</dbReference>
<dbReference type="Proteomes" id="UP000659654">
    <property type="component" value="Unassembled WGS sequence"/>
</dbReference>
<organism evidence="1 2">
    <name type="scientific">Bursaphelenchus xylophilus</name>
    <name type="common">Pinewood nematode worm</name>
    <name type="synonym">Aphelenchoides xylophilus</name>
    <dbReference type="NCBI Taxonomy" id="6326"/>
    <lineage>
        <taxon>Eukaryota</taxon>
        <taxon>Metazoa</taxon>
        <taxon>Ecdysozoa</taxon>
        <taxon>Nematoda</taxon>
        <taxon>Chromadorea</taxon>
        <taxon>Rhabditida</taxon>
        <taxon>Tylenchina</taxon>
        <taxon>Tylenchomorpha</taxon>
        <taxon>Aphelenchoidea</taxon>
        <taxon>Aphelenchoididae</taxon>
        <taxon>Bursaphelenchus</taxon>
    </lineage>
</organism>
<gene>
    <name evidence="1" type="ORF">BXYJ_LOCUS372</name>
</gene>
<protein>
    <submittedName>
        <fullName evidence="1">(pine wood nematode) hypothetical protein</fullName>
    </submittedName>
</protein>
<dbReference type="AlphaFoldDB" id="A0A811JYG2"/>